<organism evidence="14 15">
    <name type="scientific">Enterocloster hominis</name>
    <name type="common">ex Liu et al. 2021</name>
    <dbReference type="NCBI Taxonomy" id="2763663"/>
    <lineage>
        <taxon>Bacteria</taxon>
        <taxon>Bacillati</taxon>
        <taxon>Bacillota</taxon>
        <taxon>Clostridia</taxon>
        <taxon>Lachnospirales</taxon>
        <taxon>Lachnospiraceae</taxon>
        <taxon>Enterocloster</taxon>
    </lineage>
</organism>
<dbReference type="PANTHER" id="PTHR43298">
    <property type="entry name" value="MULTIDRUG RESISTANCE PROTEIN NORM-RELATED"/>
    <property type="match status" value="1"/>
</dbReference>
<dbReference type="InterPro" id="IPR002528">
    <property type="entry name" value="MATE_fam"/>
</dbReference>
<comment type="function">
    <text evidence="1">Multidrug efflux pump.</text>
</comment>
<dbReference type="PIRSF" id="PIRSF006603">
    <property type="entry name" value="DinF"/>
    <property type="match status" value="1"/>
</dbReference>
<comment type="subcellular location">
    <subcellularLocation>
        <location evidence="2">Cell membrane</location>
        <topology evidence="2">Multi-pass membrane protein</topology>
    </subcellularLocation>
</comment>
<reference evidence="14 15" key="1">
    <citation type="submission" date="2020-08" db="EMBL/GenBank/DDBJ databases">
        <title>Genome public.</title>
        <authorList>
            <person name="Liu C."/>
            <person name="Sun Q."/>
        </authorList>
    </citation>
    <scope>NUCLEOTIDE SEQUENCE [LARGE SCALE GENOMIC DNA]</scope>
    <source>
        <strain evidence="14 15">BX10</strain>
    </source>
</reference>
<evidence type="ECO:0000256" key="12">
    <source>
        <dbReference type="ARBA" id="ARBA00031636"/>
    </source>
</evidence>
<accession>A0ABR7NRR1</accession>
<dbReference type="InterPro" id="IPR048279">
    <property type="entry name" value="MdtK-like"/>
</dbReference>
<evidence type="ECO:0000256" key="10">
    <source>
        <dbReference type="ARBA" id="ARBA00023065"/>
    </source>
</evidence>
<dbReference type="PANTHER" id="PTHR43298:SF2">
    <property type="entry name" value="FMN_FAD EXPORTER YEEO-RELATED"/>
    <property type="match status" value="1"/>
</dbReference>
<dbReference type="InterPro" id="IPR050222">
    <property type="entry name" value="MATE_MdtK"/>
</dbReference>
<feature type="transmembrane region" description="Helical" evidence="13">
    <location>
        <begin position="170"/>
        <end position="192"/>
    </location>
</feature>
<keyword evidence="5" id="KW-0813">Transport</keyword>
<keyword evidence="7" id="KW-1003">Cell membrane</keyword>
<dbReference type="Pfam" id="PF01554">
    <property type="entry name" value="MatE"/>
    <property type="match status" value="2"/>
</dbReference>
<evidence type="ECO:0000256" key="9">
    <source>
        <dbReference type="ARBA" id="ARBA00022989"/>
    </source>
</evidence>
<evidence type="ECO:0000256" key="2">
    <source>
        <dbReference type="ARBA" id="ARBA00004651"/>
    </source>
</evidence>
<gene>
    <name evidence="14" type="ORF">H8708_03200</name>
</gene>
<evidence type="ECO:0000313" key="14">
    <source>
        <dbReference type="EMBL" id="MBC8598241.1"/>
    </source>
</evidence>
<evidence type="ECO:0000256" key="4">
    <source>
        <dbReference type="ARBA" id="ARBA00020268"/>
    </source>
</evidence>
<feature type="transmembrane region" description="Helical" evidence="13">
    <location>
        <begin position="326"/>
        <end position="347"/>
    </location>
</feature>
<feature type="transmembrane region" description="Helical" evidence="13">
    <location>
        <begin position="359"/>
        <end position="383"/>
    </location>
</feature>
<keyword evidence="8 13" id="KW-0812">Transmembrane</keyword>
<protein>
    <recommendedName>
        <fullName evidence="4">Probable multidrug resistance protein NorM</fullName>
    </recommendedName>
    <alternativeName>
        <fullName evidence="12">Multidrug-efflux transporter</fullName>
    </alternativeName>
</protein>
<comment type="similarity">
    <text evidence="3">Belongs to the multi antimicrobial extrusion (MATE) (TC 2.A.66.1) family.</text>
</comment>
<dbReference type="EMBL" id="JACRTJ010000007">
    <property type="protein sequence ID" value="MBC8598241.1"/>
    <property type="molecule type" value="Genomic_DNA"/>
</dbReference>
<feature type="transmembrane region" description="Helical" evidence="13">
    <location>
        <begin position="100"/>
        <end position="123"/>
    </location>
</feature>
<feature type="transmembrane region" description="Helical" evidence="13">
    <location>
        <begin position="429"/>
        <end position="448"/>
    </location>
</feature>
<dbReference type="NCBIfam" id="TIGR00797">
    <property type="entry name" value="matE"/>
    <property type="match status" value="1"/>
</dbReference>
<feature type="transmembrane region" description="Helical" evidence="13">
    <location>
        <begin position="198"/>
        <end position="220"/>
    </location>
</feature>
<proteinExistence type="inferred from homology"/>
<dbReference type="RefSeq" id="WP_262426939.1">
    <property type="nucleotide sequence ID" value="NZ_JACRTJ010000007.1"/>
</dbReference>
<keyword evidence="15" id="KW-1185">Reference proteome</keyword>
<dbReference type="CDD" id="cd13138">
    <property type="entry name" value="MATE_yoeA_like"/>
    <property type="match status" value="1"/>
</dbReference>
<comment type="caution">
    <text evidence="14">The sequence shown here is derived from an EMBL/GenBank/DDBJ whole genome shotgun (WGS) entry which is preliminary data.</text>
</comment>
<feature type="transmembrane region" description="Helical" evidence="13">
    <location>
        <begin position="395"/>
        <end position="417"/>
    </location>
</feature>
<name>A0ABR7NRR1_9FIRM</name>
<feature type="transmembrane region" description="Helical" evidence="13">
    <location>
        <begin position="21"/>
        <end position="39"/>
    </location>
</feature>
<evidence type="ECO:0000256" key="13">
    <source>
        <dbReference type="SAM" id="Phobius"/>
    </source>
</evidence>
<keyword evidence="10" id="KW-0406">Ion transport</keyword>
<feature type="transmembrane region" description="Helical" evidence="13">
    <location>
        <begin position="241"/>
        <end position="265"/>
    </location>
</feature>
<evidence type="ECO:0000256" key="7">
    <source>
        <dbReference type="ARBA" id="ARBA00022475"/>
    </source>
</evidence>
<sequence>MASLKKLFAPVDMTVGKPWKNIALFTIPMIIGNIAQQLYNTVDSIVVGKFVGDNALAAVGSASPIFNLLLVLFIGISVGTSVMVSQYFGARDREQLSRTIGCCVTLTAAASVFIMIVGSLVVRPLLELLHTPASIIDWCASYLTVLFYGIAGVAYYNILGGVLRGLGDSVSALVYLLVATVINIVLDVWFVAGLGLGVFGVALATAIAQAVSAILCFWKLARMSELFDMKPRYLKAHKDNALNIIRLGLPSGLTQAIFSLAMIMVQSLTNSFGEMLIAANVIIMRVDGFAMMPNFSFGTTMTTYAGQNVGAKQYDRVEQGAKQGTLMAMGVSASITALILIFGRYLMGIFTSTTELVDLSFYMMRILAVGYIAMAVTQSLSGVMRGAGDTMTPMWISLFTTVVVRVPVAYGISWLTRTPELPNGRSECVFISLLLSWTLGAVMTAVCYKRGRWKKKAIQ</sequence>
<evidence type="ECO:0000313" key="15">
    <source>
        <dbReference type="Proteomes" id="UP000647491"/>
    </source>
</evidence>
<dbReference type="Proteomes" id="UP000647491">
    <property type="component" value="Unassembled WGS sequence"/>
</dbReference>
<evidence type="ECO:0000256" key="1">
    <source>
        <dbReference type="ARBA" id="ARBA00003408"/>
    </source>
</evidence>
<keyword evidence="6" id="KW-0050">Antiport</keyword>
<evidence type="ECO:0000256" key="3">
    <source>
        <dbReference type="ARBA" id="ARBA00010199"/>
    </source>
</evidence>
<evidence type="ECO:0000256" key="11">
    <source>
        <dbReference type="ARBA" id="ARBA00023136"/>
    </source>
</evidence>
<evidence type="ECO:0000256" key="8">
    <source>
        <dbReference type="ARBA" id="ARBA00022692"/>
    </source>
</evidence>
<evidence type="ECO:0000256" key="5">
    <source>
        <dbReference type="ARBA" id="ARBA00022448"/>
    </source>
</evidence>
<keyword evidence="9 13" id="KW-1133">Transmembrane helix</keyword>
<evidence type="ECO:0000256" key="6">
    <source>
        <dbReference type="ARBA" id="ARBA00022449"/>
    </source>
</evidence>
<keyword evidence="11 13" id="KW-0472">Membrane</keyword>
<feature type="transmembrane region" description="Helical" evidence="13">
    <location>
        <begin position="65"/>
        <end position="88"/>
    </location>
</feature>
<feature type="transmembrane region" description="Helical" evidence="13">
    <location>
        <begin position="135"/>
        <end position="158"/>
    </location>
</feature>